<dbReference type="AlphaFoldDB" id="A0A917AC08"/>
<feature type="domain" description="CobE/GbiG C-terminal" evidence="8">
    <location>
        <begin position="235"/>
        <end position="354"/>
    </location>
</feature>
<dbReference type="Gene3D" id="3.40.50.11220">
    <property type="match status" value="1"/>
</dbReference>
<dbReference type="InterPro" id="IPR002750">
    <property type="entry name" value="CobE/GbiG_C"/>
</dbReference>
<dbReference type="InterPro" id="IPR006363">
    <property type="entry name" value="Cbl_synth_CobJ/CibH_dom"/>
</dbReference>
<dbReference type="InterPro" id="IPR000878">
    <property type="entry name" value="4pyrrol_Mease"/>
</dbReference>
<evidence type="ECO:0000256" key="6">
    <source>
        <dbReference type="SAM" id="MobiDB-lite"/>
    </source>
</evidence>
<evidence type="ECO:0000256" key="3">
    <source>
        <dbReference type="ARBA" id="ARBA00022603"/>
    </source>
</evidence>
<dbReference type="CDD" id="cd11646">
    <property type="entry name" value="Precorrin_3B_C17_MT"/>
    <property type="match status" value="1"/>
</dbReference>
<dbReference type="SUPFAM" id="SSF159664">
    <property type="entry name" value="CobE/GbiG C-terminal domain-like"/>
    <property type="match status" value="1"/>
</dbReference>
<feature type="region of interest" description="Disordered" evidence="6">
    <location>
        <begin position="644"/>
        <end position="668"/>
    </location>
</feature>
<dbReference type="Gene3D" id="3.40.1010.10">
    <property type="entry name" value="Cobalt-precorrin-4 Transmethylase, Domain 1"/>
    <property type="match status" value="1"/>
</dbReference>
<proteinExistence type="predicted"/>
<dbReference type="InterPro" id="IPR051810">
    <property type="entry name" value="Precorrin_MeTrfase"/>
</dbReference>
<dbReference type="Pfam" id="PF00590">
    <property type="entry name" value="TP_methylase"/>
    <property type="match status" value="1"/>
</dbReference>
<dbReference type="InterPro" id="IPR014776">
    <property type="entry name" value="4pyrrole_Mease_sub2"/>
</dbReference>
<evidence type="ECO:0000256" key="4">
    <source>
        <dbReference type="ARBA" id="ARBA00022679"/>
    </source>
</evidence>
<dbReference type="Pfam" id="PF11760">
    <property type="entry name" value="CbiG_N"/>
    <property type="match status" value="1"/>
</dbReference>
<dbReference type="InterPro" id="IPR014777">
    <property type="entry name" value="4pyrrole_Mease_sub1"/>
</dbReference>
<dbReference type="PANTHER" id="PTHR47036:SF1">
    <property type="entry name" value="COBALT-FACTOR III C(17)-METHYLTRANSFERASE-RELATED"/>
    <property type="match status" value="1"/>
</dbReference>
<keyword evidence="5" id="KW-0949">S-adenosyl-L-methionine</keyword>
<evidence type="ECO:0000313" key="11">
    <source>
        <dbReference type="Proteomes" id="UP000612855"/>
    </source>
</evidence>
<dbReference type="Proteomes" id="UP000612855">
    <property type="component" value="Unassembled WGS sequence"/>
</dbReference>
<reference evidence="11" key="1">
    <citation type="journal article" date="2019" name="Int. J. Syst. Evol. Microbiol.">
        <title>The Global Catalogue of Microorganisms (GCM) 10K type strain sequencing project: providing services to taxonomists for standard genome sequencing and annotation.</title>
        <authorList>
            <consortium name="The Broad Institute Genomics Platform"/>
            <consortium name="The Broad Institute Genome Sequencing Center for Infectious Disease"/>
            <person name="Wu L."/>
            <person name="Ma J."/>
        </authorList>
    </citation>
    <scope>NUCLEOTIDE SEQUENCE [LARGE SCALE GENOMIC DNA]</scope>
    <source>
        <strain evidence="11">CGMCC 1.12664</strain>
    </source>
</reference>
<dbReference type="GO" id="GO:0032259">
    <property type="term" value="P:methylation"/>
    <property type="evidence" value="ECO:0007669"/>
    <property type="project" value="UniProtKB-KW"/>
</dbReference>
<evidence type="ECO:0000256" key="5">
    <source>
        <dbReference type="ARBA" id="ARBA00022691"/>
    </source>
</evidence>
<dbReference type="InterPro" id="IPR035996">
    <property type="entry name" value="4pyrrol_Methylase_sf"/>
</dbReference>
<evidence type="ECO:0000259" key="9">
    <source>
        <dbReference type="Pfam" id="PF11760"/>
    </source>
</evidence>
<gene>
    <name evidence="10" type="ORF">GCM10011360_31370</name>
</gene>
<accession>A0A917AC08</accession>
<keyword evidence="4" id="KW-0808">Transferase</keyword>
<dbReference type="SUPFAM" id="SSF159672">
    <property type="entry name" value="CbiG N-terminal domain-like"/>
    <property type="match status" value="1"/>
</dbReference>
<dbReference type="InterPro" id="IPR036518">
    <property type="entry name" value="CobE/GbiG_C_sf"/>
</dbReference>
<evidence type="ECO:0008006" key="12">
    <source>
        <dbReference type="Google" id="ProtNLM"/>
    </source>
</evidence>
<keyword evidence="11" id="KW-1185">Reference proteome</keyword>
<dbReference type="PANTHER" id="PTHR47036">
    <property type="entry name" value="COBALT-FACTOR III C(17)-METHYLTRANSFERASE-RELATED"/>
    <property type="match status" value="1"/>
</dbReference>
<evidence type="ECO:0000313" key="10">
    <source>
        <dbReference type="EMBL" id="GGE41625.1"/>
    </source>
</evidence>
<dbReference type="SUPFAM" id="SSF53790">
    <property type="entry name" value="Tetrapyrrole methylase"/>
    <property type="match status" value="1"/>
</dbReference>
<dbReference type="NCBIfam" id="TIGR01466">
    <property type="entry name" value="cobJ_cbiH"/>
    <property type="match status" value="1"/>
</dbReference>
<keyword evidence="2" id="KW-0169">Cobalamin biosynthesis</keyword>
<protein>
    <recommendedName>
        <fullName evidence="12">Precorrin-3B C(17)-methyltransferase</fullName>
    </recommendedName>
</protein>
<dbReference type="InterPro" id="IPR021744">
    <property type="entry name" value="CbiG_N"/>
</dbReference>
<dbReference type="Pfam" id="PF01890">
    <property type="entry name" value="CbiG_C"/>
    <property type="match status" value="1"/>
</dbReference>
<keyword evidence="3" id="KW-0489">Methyltransferase</keyword>
<evidence type="ECO:0000256" key="1">
    <source>
        <dbReference type="ARBA" id="ARBA00004953"/>
    </source>
</evidence>
<dbReference type="Gene3D" id="3.30.420.180">
    <property type="entry name" value="CobE/GbiG C-terminal domain"/>
    <property type="match status" value="1"/>
</dbReference>
<feature type="domain" description="Tetrapyrrole methylase" evidence="7">
    <location>
        <begin position="371"/>
        <end position="585"/>
    </location>
</feature>
<comment type="caution">
    <text evidence="10">The sequence shown here is derived from an EMBL/GenBank/DDBJ whole genome shotgun (WGS) entry which is preliminary data.</text>
</comment>
<evidence type="ECO:0000259" key="8">
    <source>
        <dbReference type="Pfam" id="PF01890"/>
    </source>
</evidence>
<evidence type="ECO:0000256" key="2">
    <source>
        <dbReference type="ARBA" id="ARBA00022573"/>
    </source>
</evidence>
<sequence>MALDPVVMAVSGSGAVVARRVADALGVAMFGRAGRVAGADAVFDNALDFARDMFAAGRPVIGVCASGILIRAVAPLLADKVSEPPVLSVSDDGSLVVPLLGGHRGANRLARQTAEALGAVAAVTTAGEVALGVSLDEPPAGWRLGTPGLAKDAMARLLAGAGVRLDGEVAAEAGWLEGLAGRAQSTSLTRGTPVAGTSGGDPRVEPEDDADVVVIEAKTSPPVPGVLTFHPVRFSLGVGCSRNCPPEELAALVAEVLAEAGVAPGAVSAVHSIDVKADEVAVNRLASDLGLPLRIFTAEELEAETPRLATPSDVVFAEVGCHGVSEGAALAGVGPEGRLVVAKRKTANATCALAVSPEVIEVPRGRRRGRLSVVGIGPGQAAWRTPEVSRLIAEAEELVGYGLYIDLLGPLAAGKHRADFPLGGEEDRCRYALERAGEGRDVALVCSGDAGIYAMGALVFELLDRVDETGVSAAARRVEVVCSPGVSALQGAAARAGAPLGHDFCAISLSDLLTPRDDILRRLRAAAEGDFVVAFYNPVSKTRRTLLAEARDILLAHRPGDTPVMLATSLGRPEEHVRYRRLDQLEVDEVDMLTVVLVGSSNTRLAMLGEGPRMFTPRGYARRIDGDLVDVGNRHVGAGAVWEPGEGDAPRSAGEALYIGKTKEGQRQ</sequence>
<feature type="region of interest" description="Disordered" evidence="6">
    <location>
        <begin position="187"/>
        <end position="206"/>
    </location>
</feature>
<dbReference type="GO" id="GO:0008168">
    <property type="term" value="F:methyltransferase activity"/>
    <property type="evidence" value="ECO:0007669"/>
    <property type="project" value="UniProtKB-KW"/>
</dbReference>
<dbReference type="GO" id="GO:0009236">
    <property type="term" value="P:cobalamin biosynthetic process"/>
    <property type="evidence" value="ECO:0007669"/>
    <property type="project" value="UniProtKB-KW"/>
</dbReference>
<name>A0A917AC08_9RHOB</name>
<organism evidence="10 11">
    <name type="scientific">Primorskyibacter flagellatus</name>
    <dbReference type="NCBI Taxonomy" id="1387277"/>
    <lineage>
        <taxon>Bacteria</taxon>
        <taxon>Pseudomonadati</taxon>
        <taxon>Pseudomonadota</taxon>
        <taxon>Alphaproteobacteria</taxon>
        <taxon>Rhodobacterales</taxon>
        <taxon>Roseobacteraceae</taxon>
        <taxon>Primorskyibacter</taxon>
    </lineage>
</organism>
<dbReference type="EMBL" id="BMFJ01000002">
    <property type="protein sequence ID" value="GGE41625.1"/>
    <property type="molecule type" value="Genomic_DNA"/>
</dbReference>
<comment type="pathway">
    <text evidence="1">Cofactor biosynthesis; adenosylcobalamin biosynthesis.</text>
</comment>
<feature type="domain" description="Cobalamin synthesis G N-terminal" evidence="9">
    <location>
        <begin position="49"/>
        <end position="127"/>
    </location>
</feature>
<evidence type="ECO:0000259" key="7">
    <source>
        <dbReference type="Pfam" id="PF00590"/>
    </source>
</evidence>
<dbReference type="Gene3D" id="3.30.950.10">
    <property type="entry name" value="Methyltransferase, Cobalt-precorrin-4 Transmethylase, Domain 2"/>
    <property type="match status" value="1"/>
</dbReference>
<dbReference type="InterPro" id="IPR038029">
    <property type="entry name" value="GbiG_N_sf"/>
</dbReference>